<sequence length="161" mass="17316">MNKIIFIGNFTGGSFGLPGDPSKTFPYYALQSDIDTESQSHECSRLVAFRIKQDAQARLDSLKQRAADEIATATNVRSVRQVKLALGRNIRAAIEHHTGQAVHTLRWSEASRPVATLSKKLAALLRGCPAGGCDAVADGKSFRVWIGSSGLAVHIVELSAV</sequence>
<dbReference type="KEGG" id="lrs:PX52LOC_04442"/>
<accession>A0A5C1AGT3</accession>
<protein>
    <submittedName>
        <fullName evidence="1">Uncharacterized protein</fullName>
    </submittedName>
</protein>
<evidence type="ECO:0000313" key="1">
    <source>
        <dbReference type="EMBL" id="QEL17453.1"/>
    </source>
</evidence>
<dbReference type="Proteomes" id="UP000324974">
    <property type="component" value="Chromosome"/>
</dbReference>
<dbReference type="AlphaFoldDB" id="A0A5C1AGT3"/>
<dbReference type="EMBL" id="CP042425">
    <property type="protein sequence ID" value="QEL17453.1"/>
    <property type="molecule type" value="Genomic_DNA"/>
</dbReference>
<evidence type="ECO:0000313" key="2">
    <source>
        <dbReference type="Proteomes" id="UP000324974"/>
    </source>
</evidence>
<organism evidence="1 2">
    <name type="scientific">Limnoglobus roseus</name>
    <dbReference type="NCBI Taxonomy" id="2598579"/>
    <lineage>
        <taxon>Bacteria</taxon>
        <taxon>Pseudomonadati</taxon>
        <taxon>Planctomycetota</taxon>
        <taxon>Planctomycetia</taxon>
        <taxon>Gemmatales</taxon>
        <taxon>Gemmataceae</taxon>
        <taxon>Limnoglobus</taxon>
    </lineage>
</organism>
<reference evidence="2" key="1">
    <citation type="submission" date="2019-08" db="EMBL/GenBank/DDBJ databases">
        <title>Limnoglobus roseus gen. nov., sp. nov., a novel freshwater planctomycete with a giant genome from the family Gemmataceae.</title>
        <authorList>
            <person name="Kulichevskaya I.S."/>
            <person name="Naumoff D.G."/>
            <person name="Miroshnikov K."/>
            <person name="Ivanova A."/>
            <person name="Philippov D.A."/>
            <person name="Hakobyan A."/>
            <person name="Rijpstra I.C."/>
            <person name="Sinninghe Damste J.S."/>
            <person name="Liesack W."/>
            <person name="Dedysh S.N."/>
        </authorList>
    </citation>
    <scope>NUCLEOTIDE SEQUENCE [LARGE SCALE GENOMIC DNA]</scope>
    <source>
        <strain evidence="2">PX52</strain>
    </source>
</reference>
<gene>
    <name evidence="1" type="ORF">PX52LOC_04442</name>
</gene>
<dbReference type="RefSeq" id="WP_149112063.1">
    <property type="nucleotide sequence ID" value="NZ_CP042425.1"/>
</dbReference>
<proteinExistence type="predicted"/>
<name>A0A5C1AGT3_9BACT</name>
<keyword evidence="2" id="KW-1185">Reference proteome</keyword>